<reference evidence="7" key="1">
    <citation type="submission" date="2016-10" db="EMBL/GenBank/DDBJ databases">
        <authorList>
            <person name="Varghese N."/>
            <person name="Submissions S."/>
        </authorList>
    </citation>
    <scope>NUCLEOTIDE SEQUENCE [LARGE SCALE GENOMIC DNA]</scope>
    <source>
        <strain evidence="7">DSM 19315</strain>
    </source>
</reference>
<evidence type="ECO:0000256" key="4">
    <source>
        <dbReference type="ARBA" id="ARBA00022837"/>
    </source>
</evidence>
<dbReference type="OrthoDB" id="9764377at2"/>
<evidence type="ECO:0000256" key="3">
    <source>
        <dbReference type="ARBA" id="ARBA00022801"/>
    </source>
</evidence>
<protein>
    <submittedName>
        <fullName evidence="6">Arylsulfatase A</fullName>
    </submittedName>
</protein>
<dbReference type="Gene3D" id="3.40.720.10">
    <property type="entry name" value="Alkaline Phosphatase, subunit A"/>
    <property type="match status" value="1"/>
</dbReference>
<dbReference type="AlphaFoldDB" id="A0A1I2NFS3"/>
<dbReference type="PROSITE" id="PS00523">
    <property type="entry name" value="SULFATASE_1"/>
    <property type="match status" value="1"/>
</dbReference>
<keyword evidence="7" id="KW-1185">Reference proteome</keyword>
<dbReference type="InterPro" id="IPR000917">
    <property type="entry name" value="Sulfatase_N"/>
</dbReference>
<evidence type="ECO:0000256" key="2">
    <source>
        <dbReference type="ARBA" id="ARBA00022723"/>
    </source>
</evidence>
<dbReference type="GO" id="GO:0004065">
    <property type="term" value="F:arylsulfatase activity"/>
    <property type="evidence" value="ECO:0007669"/>
    <property type="project" value="TreeGrafter"/>
</dbReference>
<comment type="similarity">
    <text evidence="1">Belongs to the sulfatase family.</text>
</comment>
<evidence type="ECO:0000313" key="7">
    <source>
        <dbReference type="Proteomes" id="UP000199642"/>
    </source>
</evidence>
<proteinExistence type="inferred from homology"/>
<dbReference type="SUPFAM" id="SSF53649">
    <property type="entry name" value="Alkaline phosphatase-like"/>
    <property type="match status" value="1"/>
</dbReference>
<name>A0A1I2NFS3_9BACT</name>
<evidence type="ECO:0000313" key="6">
    <source>
        <dbReference type="EMBL" id="SFG02443.1"/>
    </source>
</evidence>
<keyword evidence="3" id="KW-0378">Hydrolase</keyword>
<accession>A0A1I2NFS3</accession>
<dbReference type="PROSITE" id="PS00149">
    <property type="entry name" value="SULFATASE_2"/>
    <property type="match status" value="1"/>
</dbReference>
<dbReference type="RefSeq" id="WP_092788274.1">
    <property type="nucleotide sequence ID" value="NZ_FOPC01000001.1"/>
</dbReference>
<dbReference type="EMBL" id="FOPC01000001">
    <property type="protein sequence ID" value="SFG02443.1"/>
    <property type="molecule type" value="Genomic_DNA"/>
</dbReference>
<evidence type="ECO:0000256" key="1">
    <source>
        <dbReference type="ARBA" id="ARBA00008779"/>
    </source>
</evidence>
<gene>
    <name evidence="6" type="ORF">SAMN04487988_10188</name>
</gene>
<dbReference type="Pfam" id="PF00884">
    <property type="entry name" value="Sulfatase"/>
    <property type="match status" value="1"/>
</dbReference>
<dbReference type="InterPro" id="IPR050738">
    <property type="entry name" value="Sulfatase"/>
</dbReference>
<feature type="domain" description="Sulfatase N-terminal" evidence="5">
    <location>
        <begin position="26"/>
        <end position="341"/>
    </location>
</feature>
<dbReference type="CDD" id="cd16144">
    <property type="entry name" value="ARS_like"/>
    <property type="match status" value="1"/>
</dbReference>
<dbReference type="GO" id="GO:0046872">
    <property type="term" value="F:metal ion binding"/>
    <property type="evidence" value="ECO:0007669"/>
    <property type="project" value="UniProtKB-KW"/>
</dbReference>
<keyword evidence="4" id="KW-0106">Calcium</keyword>
<evidence type="ECO:0000259" key="5">
    <source>
        <dbReference type="Pfam" id="PF00884"/>
    </source>
</evidence>
<dbReference type="InterPro" id="IPR024607">
    <property type="entry name" value="Sulfatase_CS"/>
</dbReference>
<dbReference type="Proteomes" id="UP000199642">
    <property type="component" value="Unassembled WGS sequence"/>
</dbReference>
<sequence length="463" mass="51727">MIKAIGIFLFLISGFVLSVFAQEQKPNIVLILADDLGYADLSLTGSNQIETPNIDSIAKSGVQFTQGYVSAPVCSPSRAGLLTGRNQVTFGYDNNLAENQKGFDPAFAGLPVDQKTMADRLKEAGYVTGLVGKWHLGSQEQFHPLNRGFDEFWGYLGGGHHYFNSKPEGKGYLAPLISNYKEPQAISYLTDDKGDECVDFIRRHRDEPFFLYASFNAPHAPLQATEEDLRLFEHIQDLDRRTYLAMVHRLDQNVGKILNALESEGLEENTIVVFLSDNGGPVDSNASLNAPFNGQKGILLEGGLRVPFMMKWPAKIPVNSRFDQAISSLDLMPTFLEAAGISVENEKLDGENLMPYLLGEKVSAPHSSLKWRFTISAGILEDSWKLIRLPDRLPLLFDLSNDPSELTNLADKHPEITQDLLKKLGDWDLGLPHPLFLEGAEWKVRQRDLYDQTYILTQPKKNN</sequence>
<organism evidence="6 7">
    <name type="scientific">Algoriphagus hitonicola</name>
    <dbReference type="NCBI Taxonomy" id="435880"/>
    <lineage>
        <taxon>Bacteria</taxon>
        <taxon>Pseudomonadati</taxon>
        <taxon>Bacteroidota</taxon>
        <taxon>Cytophagia</taxon>
        <taxon>Cytophagales</taxon>
        <taxon>Cyclobacteriaceae</taxon>
        <taxon>Algoriphagus</taxon>
    </lineage>
</organism>
<dbReference type="PANTHER" id="PTHR42693:SF53">
    <property type="entry name" value="ENDO-4-O-SULFATASE"/>
    <property type="match status" value="1"/>
</dbReference>
<dbReference type="STRING" id="435880.SAMN04487988_10188"/>
<dbReference type="InterPro" id="IPR017850">
    <property type="entry name" value="Alkaline_phosphatase_core_sf"/>
</dbReference>
<dbReference type="Gene3D" id="3.30.1120.10">
    <property type="match status" value="1"/>
</dbReference>
<dbReference type="PANTHER" id="PTHR42693">
    <property type="entry name" value="ARYLSULFATASE FAMILY MEMBER"/>
    <property type="match status" value="1"/>
</dbReference>
<keyword evidence="2" id="KW-0479">Metal-binding</keyword>